<dbReference type="InterPro" id="IPR026045">
    <property type="entry name" value="Ferric-bd"/>
</dbReference>
<keyword evidence="3" id="KW-1185">Reference proteome</keyword>
<dbReference type="Pfam" id="PF13343">
    <property type="entry name" value="SBP_bac_6"/>
    <property type="match status" value="1"/>
</dbReference>
<proteinExistence type="predicted"/>
<dbReference type="EMBL" id="AP019860">
    <property type="protein sequence ID" value="BBM88149.1"/>
    <property type="molecule type" value="Genomic_DNA"/>
</dbReference>
<accession>A0A5S9F7W0</accession>
<sequence length="339" mass="38006">MKEYIVKRILLFTSLLIICACNDTTPKPQVVVYTALDRMFSEPILKKFEQQTGIEVRAKYDNESTKSVGLTACIIEESLRPRCDVFWNNEIINTLRLKKRGLLAPFSPPQAKNIAKTYKDPQNYWTGFAARARVILVNTDKVKPRDYPNSLWDFTDEKWRGKFGIAKPVAGTTATHIACLFALLGAEKTQKLLQQLKKNQVSIESGNKQCARKVAEGELWAALTDTDDAMIEINDNKPVAMVYLDTKGMGTLFIPNTLALIAKAPHPQSAKKLIDFLLSPQVEELLAKGPSAQIPLNSKTKTPARVKTPLQIKGMKVDFAEAASSWEEARNYVTKFFLP</sequence>
<reference evidence="2 3" key="1">
    <citation type="submission" date="2019-08" db="EMBL/GenBank/DDBJ databases">
        <title>Complete genome sequence of Candidatus Uab amorphum.</title>
        <authorList>
            <person name="Shiratori T."/>
            <person name="Suzuki S."/>
            <person name="Kakizawa Y."/>
            <person name="Ishida K."/>
        </authorList>
    </citation>
    <scope>NUCLEOTIDE SEQUENCE [LARGE SCALE GENOMIC DNA]</scope>
    <source>
        <strain evidence="2 3">SRT547</strain>
    </source>
</reference>
<dbReference type="SUPFAM" id="SSF53850">
    <property type="entry name" value="Periplasmic binding protein-like II"/>
    <property type="match status" value="1"/>
</dbReference>
<keyword evidence="1" id="KW-0732">Signal</keyword>
<dbReference type="Proteomes" id="UP000326354">
    <property type="component" value="Chromosome"/>
</dbReference>
<dbReference type="OrthoDB" id="9791045at2"/>
<evidence type="ECO:0000313" key="3">
    <source>
        <dbReference type="Proteomes" id="UP000326354"/>
    </source>
</evidence>
<evidence type="ECO:0000256" key="1">
    <source>
        <dbReference type="ARBA" id="ARBA00022729"/>
    </source>
</evidence>
<dbReference type="AlphaFoldDB" id="A0A5S9F7W0"/>
<name>A0A5S9F7W0_UABAM</name>
<gene>
    <name evidence="2" type="ORF">UABAM_06565</name>
</gene>
<dbReference type="PROSITE" id="PS51257">
    <property type="entry name" value="PROKAR_LIPOPROTEIN"/>
    <property type="match status" value="1"/>
</dbReference>
<dbReference type="CDD" id="cd13518">
    <property type="entry name" value="PBP2_Fe3_thiamine_like"/>
    <property type="match status" value="1"/>
</dbReference>
<organism evidence="2 3">
    <name type="scientific">Uabimicrobium amorphum</name>
    <dbReference type="NCBI Taxonomy" id="2596890"/>
    <lineage>
        <taxon>Bacteria</taxon>
        <taxon>Pseudomonadati</taxon>
        <taxon>Planctomycetota</taxon>
        <taxon>Candidatus Uabimicrobiia</taxon>
        <taxon>Candidatus Uabimicrobiales</taxon>
        <taxon>Candidatus Uabimicrobiaceae</taxon>
        <taxon>Candidatus Uabimicrobium</taxon>
    </lineage>
</organism>
<protein>
    <submittedName>
        <fullName evidence="2">Iron transporter</fullName>
    </submittedName>
</protein>
<dbReference type="PANTHER" id="PTHR30006">
    <property type="entry name" value="THIAMINE-BINDING PERIPLASMIC PROTEIN-RELATED"/>
    <property type="match status" value="1"/>
</dbReference>
<dbReference type="PANTHER" id="PTHR30006:SF24">
    <property type="entry name" value="SLL0237 PROTEIN"/>
    <property type="match status" value="1"/>
</dbReference>
<dbReference type="Gene3D" id="3.40.190.10">
    <property type="entry name" value="Periplasmic binding protein-like II"/>
    <property type="match status" value="2"/>
</dbReference>
<evidence type="ECO:0000313" key="2">
    <source>
        <dbReference type="EMBL" id="BBM88149.1"/>
    </source>
</evidence>
<dbReference type="PIRSF" id="PIRSF002825">
    <property type="entry name" value="CfbpA"/>
    <property type="match status" value="1"/>
</dbReference>
<dbReference type="KEGG" id="uam:UABAM_06565"/>